<dbReference type="KEGG" id="mtp:Mthe_1639"/>
<dbReference type="RefSeq" id="WP_011696784.1">
    <property type="nucleotide sequence ID" value="NC_008553.1"/>
</dbReference>
<feature type="transmembrane region" description="Helical" evidence="1">
    <location>
        <begin position="169"/>
        <end position="191"/>
    </location>
</feature>
<dbReference type="HOGENOM" id="CLU_099320_0_0_2"/>
<gene>
    <name evidence="2" type="ordered locus">Mthe_1639</name>
</gene>
<dbReference type="EMBL" id="CP000477">
    <property type="protein sequence ID" value="ABK15406.1"/>
    <property type="molecule type" value="Genomic_DNA"/>
</dbReference>
<evidence type="ECO:0000313" key="2">
    <source>
        <dbReference type="EMBL" id="ABK15406.1"/>
    </source>
</evidence>
<reference evidence="2 3" key="1">
    <citation type="submission" date="2006-10" db="EMBL/GenBank/DDBJ databases">
        <title>Complete sequence of Methanosaeta thermophila PT.</title>
        <authorList>
            <consortium name="US DOE Joint Genome Institute"/>
            <person name="Copeland A."/>
            <person name="Lucas S."/>
            <person name="Lapidus A."/>
            <person name="Barry K."/>
            <person name="Detter J.C."/>
            <person name="Glavina del Rio T."/>
            <person name="Hammon N."/>
            <person name="Israni S."/>
            <person name="Pitluck S."/>
            <person name="Chain P."/>
            <person name="Malfatti S."/>
            <person name="Shin M."/>
            <person name="Vergez L."/>
            <person name="Schmutz J."/>
            <person name="Larimer F."/>
            <person name="Land M."/>
            <person name="Hauser L."/>
            <person name="Kyrpides N."/>
            <person name="Kim E."/>
            <person name="Smith K.S."/>
            <person name="Ingram-Smith C."/>
            <person name="Richardson P."/>
        </authorList>
    </citation>
    <scope>NUCLEOTIDE SEQUENCE [LARGE SCALE GENOMIC DNA]</scope>
    <source>
        <strain evidence="3">DSM 6194 / JCM 14653 / NBRC 101360 / PT</strain>
    </source>
</reference>
<feature type="transmembrane region" description="Helical" evidence="1">
    <location>
        <begin position="86"/>
        <end position="105"/>
    </location>
</feature>
<keyword evidence="1" id="KW-0472">Membrane</keyword>
<evidence type="ECO:0000313" key="3">
    <source>
        <dbReference type="Proteomes" id="UP000000674"/>
    </source>
</evidence>
<dbReference type="PANTHER" id="PTHR35337:SF1">
    <property type="entry name" value="SLR1478 PROTEIN"/>
    <property type="match status" value="1"/>
</dbReference>
<dbReference type="STRING" id="349307.Mthe_1639"/>
<evidence type="ECO:0008006" key="4">
    <source>
        <dbReference type="Google" id="ProtNLM"/>
    </source>
</evidence>
<dbReference type="AlphaFoldDB" id="A0B9N2"/>
<dbReference type="Pfam" id="PF01944">
    <property type="entry name" value="SpoIIM"/>
    <property type="match status" value="1"/>
</dbReference>
<dbReference type="GeneID" id="4462511"/>
<keyword evidence="1" id="KW-0812">Transmembrane</keyword>
<evidence type="ECO:0000256" key="1">
    <source>
        <dbReference type="SAM" id="Phobius"/>
    </source>
</evidence>
<keyword evidence="3" id="KW-1185">Reference proteome</keyword>
<proteinExistence type="predicted"/>
<name>A0B9N2_METTP</name>
<dbReference type="PANTHER" id="PTHR35337">
    <property type="entry name" value="SLR1478 PROTEIN"/>
    <property type="match status" value="1"/>
</dbReference>
<accession>A0B9N2</accession>
<keyword evidence="1" id="KW-1133">Transmembrane helix</keyword>
<dbReference type="InterPro" id="IPR002798">
    <property type="entry name" value="SpoIIM-like"/>
</dbReference>
<dbReference type="Proteomes" id="UP000000674">
    <property type="component" value="Chromosome"/>
</dbReference>
<feature type="transmembrane region" description="Helical" evidence="1">
    <location>
        <begin position="111"/>
        <end position="135"/>
    </location>
</feature>
<sequence>MKGTIEYLRSIRGYILISVILFFASAASGFTAAEQNPEIAEEWLKELEMLKWITDLPPLMILILIFAKNLLACAMAVLLGMGAGVVPVLVAISNGILVGMVAYQVVHKEGILYLLAGILPHGIVELPTVLVSIAIGMRLGHLFLMTIIDGDGDLGEEARAAVSFLIYRVAPLLFVAAVIETFITPLAISLASR</sequence>
<protein>
    <recommendedName>
        <fullName evidence="4">Stage II sporulation protein M</fullName>
    </recommendedName>
</protein>
<organism evidence="2 3">
    <name type="scientific">Methanothrix thermoacetophila (strain DSM 6194 / JCM 14653 / NBRC 101360 / PT)</name>
    <name type="common">Methanosaeta thermophila</name>
    <dbReference type="NCBI Taxonomy" id="349307"/>
    <lineage>
        <taxon>Archaea</taxon>
        <taxon>Methanobacteriati</taxon>
        <taxon>Methanobacteriota</taxon>
        <taxon>Stenosarchaea group</taxon>
        <taxon>Methanomicrobia</taxon>
        <taxon>Methanotrichales</taxon>
        <taxon>Methanotrichaceae</taxon>
        <taxon>Methanothrix</taxon>
    </lineage>
</organism>
<feature type="transmembrane region" description="Helical" evidence="1">
    <location>
        <begin position="57"/>
        <end position="79"/>
    </location>
</feature>